<name>A0A4Q7KKZ5_9PSEU</name>
<reference evidence="2 3" key="1">
    <citation type="submission" date="2019-02" db="EMBL/GenBank/DDBJ databases">
        <title>Genomic Encyclopedia of Type Strains, Phase IV (KMG-IV): sequencing the most valuable type-strain genomes for metagenomic binning, comparative biology and taxonomic classification.</title>
        <authorList>
            <person name="Goeker M."/>
        </authorList>
    </citation>
    <scope>NUCLEOTIDE SEQUENCE [LARGE SCALE GENOMIC DNA]</scope>
    <source>
        <strain evidence="2 3">DSM 101727</strain>
    </source>
</reference>
<comment type="caution">
    <text evidence="2">The sequence shown here is derived from an EMBL/GenBank/DDBJ whole genome shotgun (WGS) entry which is preliminary data.</text>
</comment>
<dbReference type="Proteomes" id="UP000294257">
    <property type="component" value="Unassembled WGS sequence"/>
</dbReference>
<accession>A0A4Q7KKZ5</accession>
<gene>
    <name evidence="2" type="ORF">EV193_106131</name>
</gene>
<proteinExistence type="predicted"/>
<keyword evidence="3" id="KW-1185">Reference proteome</keyword>
<sequence length="106" mass="11683">MLTVLRPASVTPTNEPIPNNARTAGTHGLEFHAFARGLFFQDNLFWLQVRPCPGGQLDRVEAFGLVHEELLHVGVMLGWEFVDRGAHNLHVVAADGLGGECSCRHR</sequence>
<dbReference type="EMBL" id="SGWQ01000006">
    <property type="protein sequence ID" value="RZS36897.1"/>
    <property type="molecule type" value="Genomic_DNA"/>
</dbReference>
<organism evidence="2 3">
    <name type="scientific">Herbihabitans rhizosphaerae</name>
    <dbReference type="NCBI Taxonomy" id="1872711"/>
    <lineage>
        <taxon>Bacteria</taxon>
        <taxon>Bacillati</taxon>
        <taxon>Actinomycetota</taxon>
        <taxon>Actinomycetes</taxon>
        <taxon>Pseudonocardiales</taxon>
        <taxon>Pseudonocardiaceae</taxon>
        <taxon>Herbihabitans</taxon>
    </lineage>
</organism>
<evidence type="ECO:0000256" key="1">
    <source>
        <dbReference type="SAM" id="MobiDB-lite"/>
    </source>
</evidence>
<protein>
    <submittedName>
        <fullName evidence="2">Uncharacterized protein</fullName>
    </submittedName>
</protein>
<evidence type="ECO:0000313" key="3">
    <source>
        <dbReference type="Proteomes" id="UP000294257"/>
    </source>
</evidence>
<evidence type="ECO:0000313" key="2">
    <source>
        <dbReference type="EMBL" id="RZS36897.1"/>
    </source>
</evidence>
<feature type="region of interest" description="Disordered" evidence="1">
    <location>
        <begin position="1"/>
        <end position="22"/>
    </location>
</feature>
<feature type="compositionally biased region" description="Polar residues" evidence="1">
    <location>
        <begin position="10"/>
        <end position="22"/>
    </location>
</feature>
<dbReference type="AlphaFoldDB" id="A0A4Q7KKZ5"/>